<protein>
    <submittedName>
        <fullName evidence="1">Uncharacterized protein</fullName>
    </submittedName>
</protein>
<name>K3WSP7_GLOUD</name>
<accession>K3WSP7</accession>
<reference evidence="2" key="2">
    <citation type="submission" date="2010-04" db="EMBL/GenBank/DDBJ databases">
        <authorList>
            <person name="Buell R."/>
            <person name="Hamilton J."/>
            <person name="Hostetler J."/>
        </authorList>
    </citation>
    <scope>NUCLEOTIDE SEQUENCE [LARGE SCALE GENOMIC DNA]</scope>
    <source>
        <strain evidence="2">DAOM:BR144</strain>
    </source>
</reference>
<dbReference type="PANTHER" id="PTHR46586:SF3">
    <property type="entry name" value="ANKYRIN REPEAT-CONTAINING PROTEIN"/>
    <property type="match status" value="1"/>
</dbReference>
<dbReference type="PANTHER" id="PTHR46586">
    <property type="entry name" value="ANKYRIN REPEAT-CONTAINING PROTEIN"/>
    <property type="match status" value="1"/>
</dbReference>
<reference evidence="1" key="3">
    <citation type="submission" date="2015-02" db="UniProtKB">
        <authorList>
            <consortium name="EnsemblProtists"/>
        </authorList>
    </citation>
    <scope>IDENTIFICATION</scope>
    <source>
        <strain evidence="1">DAOM BR144</strain>
    </source>
</reference>
<dbReference type="EMBL" id="GL376617">
    <property type="status" value="NOT_ANNOTATED_CDS"/>
    <property type="molecule type" value="Genomic_DNA"/>
</dbReference>
<evidence type="ECO:0000313" key="1">
    <source>
        <dbReference type="EnsemblProtists" id="PYU1_T007991"/>
    </source>
</evidence>
<dbReference type="InParanoid" id="K3WSP7"/>
<sequence>MQWIHDHGYEIEPNIVDFAAQVGWLGLIRFFHESGSNAFSPSTMHKAAMNNNLHVVKFLHKNRTEGCYVHTLFEVDLSRIGTMLEFLCLCRPIKNRSDLVTQVQLYADAPTVSRRLRRYLTLGSFISAITRKKYHYDEQFGPGDSPEQCYAPMYR</sequence>
<dbReference type="InterPro" id="IPR052050">
    <property type="entry name" value="SecEffector_AnkRepeat"/>
</dbReference>
<dbReference type="HOGENOM" id="CLU_1699075_0_0_1"/>
<dbReference type="Proteomes" id="UP000019132">
    <property type="component" value="Unassembled WGS sequence"/>
</dbReference>
<evidence type="ECO:0000313" key="2">
    <source>
        <dbReference type="Proteomes" id="UP000019132"/>
    </source>
</evidence>
<proteinExistence type="predicted"/>
<dbReference type="EnsemblProtists" id="PYU1_T007991">
    <property type="protein sequence ID" value="PYU1_T007991"/>
    <property type="gene ID" value="PYU1_G007975"/>
</dbReference>
<dbReference type="VEuPathDB" id="FungiDB:PYU1_G007975"/>
<organism evidence="1 2">
    <name type="scientific">Globisporangium ultimum (strain ATCC 200006 / CBS 805.95 / DAOM BR144)</name>
    <name type="common">Pythium ultimum</name>
    <dbReference type="NCBI Taxonomy" id="431595"/>
    <lineage>
        <taxon>Eukaryota</taxon>
        <taxon>Sar</taxon>
        <taxon>Stramenopiles</taxon>
        <taxon>Oomycota</taxon>
        <taxon>Peronosporomycetes</taxon>
        <taxon>Pythiales</taxon>
        <taxon>Pythiaceae</taxon>
        <taxon>Globisporangium</taxon>
    </lineage>
</organism>
<keyword evidence="2" id="KW-1185">Reference proteome</keyword>
<reference evidence="2" key="1">
    <citation type="journal article" date="2010" name="Genome Biol.">
        <title>Genome sequence of the necrotrophic plant pathogen Pythium ultimum reveals original pathogenicity mechanisms and effector repertoire.</title>
        <authorList>
            <person name="Levesque C.A."/>
            <person name="Brouwer H."/>
            <person name="Cano L."/>
            <person name="Hamilton J.P."/>
            <person name="Holt C."/>
            <person name="Huitema E."/>
            <person name="Raffaele S."/>
            <person name="Robideau G.P."/>
            <person name="Thines M."/>
            <person name="Win J."/>
            <person name="Zerillo M.M."/>
            <person name="Beakes G.W."/>
            <person name="Boore J.L."/>
            <person name="Busam D."/>
            <person name="Dumas B."/>
            <person name="Ferriera S."/>
            <person name="Fuerstenberg S.I."/>
            <person name="Gachon C.M."/>
            <person name="Gaulin E."/>
            <person name="Govers F."/>
            <person name="Grenville-Briggs L."/>
            <person name="Horner N."/>
            <person name="Hostetler J."/>
            <person name="Jiang R.H."/>
            <person name="Johnson J."/>
            <person name="Krajaejun T."/>
            <person name="Lin H."/>
            <person name="Meijer H.J."/>
            <person name="Moore B."/>
            <person name="Morris P."/>
            <person name="Phuntmart V."/>
            <person name="Puiu D."/>
            <person name="Shetty J."/>
            <person name="Stajich J.E."/>
            <person name="Tripathy S."/>
            <person name="Wawra S."/>
            <person name="van West P."/>
            <person name="Whitty B.R."/>
            <person name="Coutinho P.M."/>
            <person name="Henrissat B."/>
            <person name="Martin F."/>
            <person name="Thomas P.D."/>
            <person name="Tyler B.M."/>
            <person name="De Vries R.P."/>
            <person name="Kamoun S."/>
            <person name="Yandell M."/>
            <person name="Tisserat N."/>
            <person name="Buell C.R."/>
        </authorList>
    </citation>
    <scope>NUCLEOTIDE SEQUENCE</scope>
    <source>
        <strain evidence="2">DAOM:BR144</strain>
    </source>
</reference>
<dbReference type="AlphaFoldDB" id="K3WSP7"/>